<keyword evidence="6" id="KW-0479">Metal-binding</keyword>
<evidence type="ECO:0000256" key="7">
    <source>
        <dbReference type="ARBA" id="ARBA00022741"/>
    </source>
</evidence>
<evidence type="ECO:0000313" key="11">
    <source>
        <dbReference type="EMBL" id="CCA26193.1"/>
    </source>
</evidence>
<keyword evidence="4" id="KW-0963">Cytoplasm</keyword>
<keyword evidence="11" id="KW-0418">Kinase</keyword>
<reference evidence="11" key="1">
    <citation type="journal article" date="2011" name="PLoS Biol.">
        <title>Gene gain and loss during evolution of obligate parasitism in the white rust pathogen of Arabidopsis thaliana.</title>
        <authorList>
            <person name="Kemen E."/>
            <person name="Gardiner A."/>
            <person name="Schultz-Larsen T."/>
            <person name="Kemen A.C."/>
            <person name="Balmuth A.L."/>
            <person name="Robert-Seilaniantz A."/>
            <person name="Bailey K."/>
            <person name="Holub E."/>
            <person name="Studholme D.J."/>
            <person name="Maclean D."/>
            <person name="Jones J.D."/>
        </authorList>
    </citation>
    <scope>NUCLEOTIDE SEQUENCE</scope>
</reference>
<dbReference type="EMBL" id="FR824400">
    <property type="protein sequence ID" value="CCA26193.1"/>
    <property type="molecule type" value="Genomic_DNA"/>
</dbReference>
<gene>
    <name evidence="11" type="primary">AlNc14C355G10950</name>
    <name evidence="11" type="ORF">ALNC14_123370</name>
</gene>
<dbReference type="InterPro" id="IPR003442">
    <property type="entry name" value="T6A_TsaE"/>
</dbReference>
<keyword evidence="8" id="KW-0067">ATP-binding</keyword>
<organism evidence="11">
    <name type="scientific">Albugo laibachii Nc14</name>
    <dbReference type="NCBI Taxonomy" id="890382"/>
    <lineage>
        <taxon>Eukaryota</taxon>
        <taxon>Sar</taxon>
        <taxon>Stramenopiles</taxon>
        <taxon>Oomycota</taxon>
        <taxon>Peronosporomycetes</taxon>
        <taxon>Albuginales</taxon>
        <taxon>Albuginaceae</taxon>
        <taxon>Albugo</taxon>
    </lineage>
</organism>
<comment type="subcellular location">
    <subcellularLocation>
        <location evidence="1">Cytoplasm</location>
    </subcellularLocation>
</comment>
<evidence type="ECO:0000256" key="8">
    <source>
        <dbReference type="ARBA" id="ARBA00022840"/>
    </source>
</evidence>
<sequence length="200" mass="22723">MWSHTFRYHRRALSSLKKGALHLNFNVTSQCEMEHLGTCIGQRLRANDVILLYGDLGCGKTCLARGSIRKLTNSDILVPSPSYVLVNSYVTPKSILYHVDLYRLQQVNLDDAKALGLVDAFRSGIVIIEWPERLFKQTQEKGDQEATKRKHQSWIPKDHLEVIIRYDTQGGIDCRNVALRAVGTSWEDRLIGLCAVNENK</sequence>
<dbReference type="NCBIfam" id="TIGR00150">
    <property type="entry name" value="T6A_YjeE"/>
    <property type="match status" value="1"/>
</dbReference>
<dbReference type="GO" id="GO:0016301">
    <property type="term" value="F:kinase activity"/>
    <property type="evidence" value="ECO:0007669"/>
    <property type="project" value="UniProtKB-KW"/>
</dbReference>
<keyword evidence="9" id="KW-0460">Magnesium</keyword>
<keyword evidence="11" id="KW-0808">Transferase</keyword>
<evidence type="ECO:0000256" key="2">
    <source>
        <dbReference type="ARBA" id="ARBA00007599"/>
    </source>
</evidence>
<dbReference type="GO" id="GO:0002949">
    <property type="term" value="P:tRNA threonylcarbamoyladenosine modification"/>
    <property type="evidence" value="ECO:0007669"/>
    <property type="project" value="InterPro"/>
</dbReference>
<dbReference type="GO" id="GO:0005524">
    <property type="term" value="F:ATP binding"/>
    <property type="evidence" value="ECO:0007669"/>
    <property type="project" value="UniProtKB-KW"/>
</dbReference>
<evidence type="ECO:0000256" key="9">
    <source>
        <dbReference type="ARBA" id="ARBA00022842"/>
    </source>
</evidence>
<keyword evidence="7" id="KW-0547">Nucleotide-binding</keyword>
<dbReference type="SUPFAM" id="SSF52540">
    <property type="entry name" value="P-loop containing nucleoside triphosphate hydrolases"/>
    <property type="match status" value="1"/>
</dbReference>
<proteinExistence type="inferred from homology"/>
<dbReference type="GO" id="GO:0046872">
    <property type="term" value="F:metal ion binding"/>
    <property type="evidence" value="ECO:0007669"/>
    <property type="project" value="UniProtKB-KW"/>
</dbReference>
<evidence type="ECO:0000256" key="5">
    <source>
        <dbReference type="ARBA" id="ARBA00022694"/>
    </source>
</evidence>
<reference evidence="11" key="2">
    <citation type="submission" date="2011-02" db="EMBL/GenBank/DDBJ databases">
        <authorList>
            <person name="MacLean D."/>
        </authorList>
    </citation>
    <scope>NUCLEOTIDE SEQUENCE</scope>
</reference>
<comment type="similarity">
    <text evidence="2">Belongs to the TsaE family.</text>
</comment>
<accession>F0WXJ9</accession>
<keyword evidence="5" id="KW-0819">tRNA processing</keyword>
<dbReference type="Pfam" id="PF02367">
    <property type="entry name" value="TsaE"/>
    <property type="match status" value="1"/>
</dbReference>
<evidence type="ECO:0000256" key="3">
    <source>
        <dbReference type="ARBA" id="ARBA00019010"/>
    </source>
</evidence>
<dbReference type="InterPro" id="IPR027417">
    <property type="entry name" value="P-loop_NTPase"/>
</dbReference>
<protein>
    <recommendedName>
        <fullName evidence="3">tRNA threonylcarbamoyladenosine biosynthesis protein TsaE</fullName>
    </recommendedName>
    <alternativeName>
        <fullName evidence="10">t(6)A37 threonylcarbamoyladenosine biosynthesis protein TsaE</fullName>
    </alternativeName>
</protein>
<dbReference type="GO" id="GO:0005737">
    <property type="term" value="C:cytoplasm"/>
    <property type="evidence" value="ECO:0007669"/>
    <property type="project" value="UniProtKB-SubCell"/>
</dbReference>
<dbReference type="PANTHER" id="PTHR33540">
    <property type="entry name" value="TRNA THREONYLCARBAMOYLADENOSINE BIOSYNTHESIS PROTEIN TSAE"/>
    <property type="match status" value="1"/>
</dbReference>
<evidence type="ECO:0000256" key="6">
    <source>
        <dbReference type="ARBA" id="ARBA00022723"/>
    </source>
</evidence>
<dbReference type="PANTHER" id="PTHR33540:SF2">
    <property type="entry name" value="TRNA THREONYLCARBAMOYLADENOSINE BIOSYNTHESIS PROTEIN TSAE"/>
    <property type="match status" value="1"/>
</dbReference>
<evidence type="ECO:0000256" key="4">
    <source>
        <dbReference type="ARBA" id="ARBA00022490"/>
    </source>
</evidence>
<evidence type="ECO:0000256" key="1">
    <source>
        <dbReference type="ARBA" id="ARBA00004496"/>
    </source>
</evidence>
<dbReference type="HOGENOM" id="CLU_087829_4_0_1"/>
<dbReference type="Gene3D" id="3.40.50.300">
    <property type="entry name" value="P-loop containing nucleotide triphosphate hydrolases"/>
    <property type="match status" value="1"/>
</dbReference>
<name>F0WXJ9_9STRA</name>
<evidence type="ECO:0000256" key="10">
    <source>
        <dbReference type="ARBA" id="ARBA00032441"/>
    </source>
</evidence>
<dbReference type="AlphaFoldDB" id="F0WXJ9"/>